<sequence length="156" mass="16959">MSETTKSLLNQQLDALLTDEHDLIANLANASALLKQTIPDLNWAGFYLYHPADDELLLGPFQGNVACVHIKPGRGVCGTALTTQEVQVVPNFHEFADHIACDSASNAELVIPLTKNDTKIGVMDLDSPTLNRFSDEDVTELTAFAQVLVSHLDITT</sequence>
<dbReference type="GO" id="GO:0033745">
    <property type="term" value="F:L-methionine-(R)-S-oxide reductase activity"/>
    <property type="evidence" value="ECO:0007669"/>
    <property type="project" value="TreeGrafter"/>
</dbReference>
<dbReference type="PANTHER" id="PTHR21021">
    <property type="entry name" value="GAF/PUTATIVE CYTOSKELETAL PROTEIN"/>
    <property type="match status" value="1"/>
</dbReference>
<reference evidence="3 4" key="1">
    <citation type="journal article" date="2015" name="Genome Announc.">
        <title>Expanding the biotechnology potential of lactobacilli through comparative genomics of 213 strains and associated genera.</title>
        <authorList>
            <person name="Sun Z."/>
            <person name="Harris H.M."/>
            <person name="McCann A."/>
            <person name="Guo C."/>
            <person name="Argimon S."/>
            <person name="Zhang W."/>
            <person name="Yang X."/>
            <person name="Jeffery I.B."/>
            <person name="Cooney J.C."/>
            <person name="Kagawa T.F."/>
            <person name="Liu W."/>
            <person name="Song Y."/>
            <person name="Salvetti E."/>
            <person name="Wrobel A."/>
            <person name="Rasinkangas P."/>
            <person name="Parkhill J."/>
            <person name="Rea M.C."/>
            <person name="O'Sullivan O."/>
            <person name="Ritari J."/>
            <person name="Douillard F.P."/>
            <person name="Paul Ross R."/>
            <person name="Yang R."/>
            <person name="Briner A.E."/>
            <person name="Felis G.E."/>
            <person name="de Vos W.M."/>
            <person name="Barrangou R."/>
            <person name="Klaenhammer T.R."/>
            <person name="Caufield P.W."/>
            <person name="Cui Y."/>
            <person name="Zhang H."/>
            <person name="O'Toole P.W."/>
        </authorList>
    </citation>
    <scope>NUCLEOTIDE SEQUENCE [LARGE SCALE GENOMIC DNA]</scope>
    <source>
        <strain evidence="3 4">DSM 15814</strain>
    </source>
</reference>
<dbReference type="eggNOG" id="COG1956">
    <property type="taxonomic scope" value="Bacteria"/>
</dbReference>
<proteinExistence type="inferred from homology"/>
<keyword evidence="4" id="KW-1185">Reference proteome</keyword>
<evidence type="ECO:0000259" key="2">
    <source>
        <dbReference type="Pfam" id="PF13185"/>
    </source>
</evidence>
<dbReference type="RefSeq" id="WP_017261222.1">
    <property type="nucleotide sequence ID" value="NZ_AUAW01000011.1"/>
</dbReference>
<dbReference type="InterPro" id="IPR003018">
    <property type="entry name" value="GAF"/>
</dbReference>
<name>A0A0R1RBG2_9LACO</name>
<dbReference type="Pfam" id="PF13185">
    <property type="entry name" value="GAF_2"/>
    <property type="match status" value="1"/>
</dbReference>
<dbReference type="STRING" id="1114972.FD35_GL000601"/>
<dbReference type="AlphaFoldDB" id="A0A0R1RBG2"/>
<dbReference type="GO" id="GO:0005829">
    <property type="term" value="C:cytosol"/>
    <property type="evidence" value="ECO:0007669"/>
    <property type="project" value="TreeGrafter"/>
</dbReference>
<dbReference type="Gene3D" id="3.30.450.40">
    <property type="match status" value="1"/>
</dbReference>
<evidence type="ECO:0000313" key="3">
    <source>
        <dbReference type="EMBL" id="KRL54198.1"/>
    </source>
</evidence>
<dbReference type="OrthoDB" id="9796252at2"/>
<protein>
    <submittedName>
        <fullName evidence="3">Gaf domain-containing protein</fullName>
    </submittedName>
</protein>
<feature type="domain" description="GAF" evidence="2">
    <location>
        <begin position="41"/>
        <end position="148"/>
    </location>
</feature>
<comment type="similarity">
    <text evidence="1">Belongs to the free Met sulfoxide reductase family.</text>
</comment>
<dbReference type="PANTHER" id="PTHR21021:SF15">
    <property type="entry name" value="FREE METHIONINE-R-SULFOXIDE REDUCTASE"/>
    <property type="match status" value="1"/>
</dbReference>
<dbReference type="FunFam" id="3.30.450.40:FF:000008">
    <property type="entry name" value="GAF domain-containing proteins"/>
    <property type="match status" value="1"/>
</dbReference>
<dbReference type="PATRIC" id="fig|1114972.6.peg.601"/>
<evidence type="ECO:0000313" key="4">
    <source>
        <dbReference type="Proteomes" id="UP000051999"/>
    </source>
</evidence>
<accession>A0A0R1RBG2</accession>
<dbReference type="SUPFAM" id="SSF55781">
    <property type="entry name" value="GAF domain-like"/>
    <property type="match status" value="1"/>
</dbReference>
<dbReference type="InterPro" id="IPR029016">
    <property type="entry name" value="GAF-like_dom_sf"/>
</dbReference>
<dbReference type="EMBL" id="AZFF01000010">
    <property type="protein sequence ID" value="KRL54198.1"/>
    <property type="molecule type" value="Genomic_DNA"/>
</dbReference>
<organism evidence="3 4">
    <name type="scientific">Furfurilactobacillus rossiae DSM 15814</name>
    <dbReference type="NCBI Taxonomy" id="1114972"/>
    <lineage>
        <taxon>Bacteria</taxon>
        <taxon>Bacillati</taxon>
        <taxon>Bacillota</taxon>
        <taxon>Bacilli</taxon>
        <taxon>Lactobacillales</taxon>
        <taxon>Lactobacillaceae</taxon>
        <taxon>Furfurilactobacillus</taxon>
    </lineage>
</organism>
<comment type="caution">
    <text evidence="3">The sequence shown here is derived from an EMBL/GenBank/DDBJ whole genome shotgun (WGS) entry which is preliminary data.</text>
</comment>
<dbReference type="Proteomes" id="UP000051999">
    <property type="component" value="Unassembled WGS sequence"/>
</dbReference>
<evidence type="ECO:0000256" key="1">
    <source>
        <dbReference type="ARBA" id="ARBA00038454"/>
    </source>
</evidence>
<gene>
    <name evidence="3" type="ORF">FD35_GL000601</name>
</gene>
<dbReference type="InterPro" id="IPR051330">
    <property type="entry name" value="Phosphatase_reg/MetRdx"/>
</dbReference>